<dbReference type="Pfam" id="PF13531">
    <property type="entry name" value="SBP_bac_11"/>
    <property type="match status" value="1"/>
</dbReference>
<dbReference type="PROSITE" id="PS51257">
    <property type="entry name" value="PROKAR_LIPOPROTEIN"/>
    <property type="match status" value="1"/>
</dbReference>
<keyword evidence="2" id="KW-0479">Metal-binding</keyword>
<keyword evidence="6" id="KW-1185">Reference proteome</keyword>
<organism evidence="5 6">
    <name type="scientific">Saxibacter everestensis</name>
    <dbReference type="NCBI Taxonomy" id="2909229"/>
    <lineage>
        <taxon>Bacteria</taxon>
        <taxon>Bacillati</taxon>
        <taxon>Actinomycetota</taxon>
        <taxon>Actinomycetes</taxon>
        <taxon>Micrococcales</taxon>
        <taxon>Brevibacteriaceae</taxon>
        <taxon>Saxibacter</taxon>
    </lineage>
</organism>
<dbReference type="PANTHER" id="PTHR30632:SF0">
    <property type="entry name" value="SULFATE-BINDING PROTEIN"/>
    <property type="match status" value="1"/>
</dbReference>
<dbReference type="PANTHER" id="PTHR30632">
    <property type="entry name" value="MOLYBDATE-BINDING PERIPLASMIC PROTEIN"/>
    <property type="match status" value="1"/>
</dbReference>
<gene>
    <name evidence="5" type="primary">modA</name>
    <name evidence="5" type="ORF">LWF01_18145</name>
</gene>
<evidence type="ECO:0000256" key="2">
    <source>
        <dbReference type="ARBA" id="ARBA00022723"/>
    </source>
</evidence>
<dbReference type="EMBL" id="CP090958">
    <property type="protein sequence ID" value="WGW11981.1"/>
    <property type="molecule type" value="Genomic_DNA"/>
</dbReference>
<dbReference type="Proteomes" id="UP001209083">
    <property type="component" value="Chromosome"/>
</dbReference>
<dbReference type="InterPro" id="IPR005950">
    <property type="entry name" value="ModA"/>
</dbReference>
<dbReference type="InterPro" id="IPR050682">
    <property type="entry name" value="ModA/WtpA"/>
</dbReference>
<dbReference type="RefSeq" id="WP_349638777.1">
    <property type="nucleotide sequence ID" value="NZ_CP090958.1"/>
</dbReference>
<protein>
    <submittedName>
        <fullName evidence="5">Molybdate ABC transporter substrate-binding protein</fullName>
    </submittedName>
</protein>
<evidence type="ECO:0000313" key="5">
    <source>
        <dbReference type="EMBL" id="WGW11981.1"/>
    </source>
</evidence>
<dbReference type="Gene3D" id="3.40.190.10">
    <property type="entry name" value="Periplasmic binding protein-like II"/>
    <property type="match status" value="2"/>
</dbReference>
<dbReference type="PIRSF" id="PIRSF004846">
    <property type="entry name" value="ModA"/>
    <property type="match status" value="1"/>
</dbReference>
<accession>A0ABY8QUS0</accession>
<evidence type="ECO:0000256" key="4">
    <source>
        <dbReference type="SAM" id="SignalP"/>
    </source>
</evidence>
<proteinExistence type="inferred from homology"/>
<name>A0ABY8QUS0_9MICO</name>
<feature type="signal peptide" evidence="4">
    <location>
        <begin position="1"/>
        <end position="23"/>
    </location>
</feature>
<evidence type="ECO:0000313" key="6">
    <source>
        <dbReference type="Proteomes" id="UP001209083"/>
    </source>
</evidence>
<feature type="chain" id="PRO_5047509964" evidence="4">
    <location>
        <begin position="24"/>
        <end position="258"/>
    </location>
</feature>
<evidence type="ECO:0000256" key="1">
    <source>
        <dbReference type="ARBA" id="ARBA00009175"/>
    </source>
</evidence>
<sequence length="258" mass="26611">MLRRLVALLAAASLLAATGCGSASEAAPGKSGLSGTLTVSAAASLTETFTALGDSFMADNPGVDLKFNFGASSALAQQITDQAPVDVFASADEKTMKTVSDASDSPLDPEVFVTNVLVIAVPKGNRAGVTDLRDFADEQKKIALCAAEVPCGAAAQTVLDRAGVTPQPDTLEKDVKAALAKVKLNEVDAALVYRTDALAAKDSVDMLEFPQSSAAVNKYPIAALPESQNPDAAKAFVEYIMSPAAREVFDDAGFQPPS</sequence>
<evidence type="ECO:0000256" key="3">
    <source>
        <dbReference type="ARBA" id="ARBA00022729"/>
    </source>
</evidence>
<dbReference type="NCBIfam" id="TIGR01256">
    <property type="entry name" value="modA"/>
    <property type="match status" value="1"/>
</dbReference>
<dbReference type="SUPFAM" id="SSF53850">
    <property type="entry name" value="Periplasmic binding protein-like II"/>
    <property type="match status" value="1"/>
</dbReference>
<keyword evidence="3 4" id="KW-0732">Signal</keyword>
<reference evidence="5 6" key="1">
    <citation type="submission" date="2023-05" db="EMBL/GenBank/DDBJ databases">
        <title>Lithophilousrod everest ZFBP1038 complete genpme.</title>
        <authorList>
            <person name="Tian M."/>
        </authorList>
    </citation>
    <scope>NUCLEOTIDE SEQUENCE [LARGE SCALE GENOMIC DNA]</scope>
    <source>
        <strain evidence="5 6">ZFBP1038</strain>
    </source>
</reference>
<comment type="similarity">
    <text evidence="1">Belongs to the bacterial solute-binding protein ModA family.</text>
</comment>